<dbReference type="OrthoDB" id="8249012at2759"/>
<reference evidence="1 2" key="1">
    <citation type="journal article" date="2014" name="PLoS Genet.">
        <title>Analysis of the Phlebiopsis gigantea genome, transcriptome and secretome provides insight into its pioneer colonization strategies of wood.</title>
        <authorList>
            <person name="Hori C."/>
            <person name="Ishida T."/>
            <person name="Igarashi K."/>
            <person name="Samejima M."/>
            <person name="Suzuki H."/>
            <person name="Master E."/>
            <person name="Ferreira P."/>
            <person name="Ruiz-Duenas F.J."/>
            <person name="Held B."/>
            <person name="Canessa P."/>
            <person name="Larrondo L.F."/>
            <person name="Schmoll M."/>
            <person name="Druzhinina I.S."/>
            <person name="Kubicek C.P."/>
            <person name="Gaskell J.A."/>
            <person name="Kersten P."/>
            <person name="St John F."/>
            <person name="Glasner J."/>
            <person name="Sabat G."/>
            <person name="Splinter BonDurant S."/>
            <person name="Syed K."/>
            <person name="Yadav J."/>
            <person name="Mgbeahuruike A.C."/>
            <person name="Kovalchuk A."/>
            <person name="Asiegbu F.O."/>
            <person name="Lackner G."/>
            <person name="Hoffmeister D."/>
            <person name="Rencoret J."/>
            <person name="Gutierrez A."/>
            <person name="Sun H."/>
            <person name="Lindquist E."/>
            <person name="Barry K."/>
            <person name="Riley R."/>
            <person name="Grigoriev I.V."/>
            <person name="Henrissat B."/>
            <person name="Kues U."/>
            <person name="Berka R.M."/>
            <person name="Martinez A.T."/>
            <person name="Covert S.F."/>
            <person name="Blanchette R.A."/>
            <person name="Cullen D."/>
        </authorList>
    </citation>
    <scope>NUCLEOTIDE SEQUENCE [LARGE SCALE GENOMIC DNA]</scope>
    <source>
        <strain evidence="1 2">11061_1 CR5-6</strain>
    </source>
</reference>
<dbReference type="HOGENOM" id="CLU_011148_0_0_1"/>
<dbReference type="Pfam" id="PF07350">
    <property type="entry name" value="Gig2-like"/>
    <property type="match status" value="1"/>
</dbReference>
<dbReference type="InterPro" id="IPR010856">
    <property type="entry name" value="Gig2-like"/>
</dbReference>
<dbReference type="InterPro" id="IPR027443">
    <property type="entry name" value="IPNS-like_sf"/>
</dbReference>
<evidence type="ECO:0000313" key="2">
    <source>
        <dbReference type="Proteomes" id="UP000053257"/>
    </source>
</evidence>
<accession>A0A0C3S4Z2</accession>
<evidence type="ECO:0000313" key="1">
    <source>
        <dbReference type="EMBL" id="KIP10961.1"/>
    </source>
</evidence>
<sequence length="440" mass="48655">KTEGTIEDIFSSFHIAPPFDPRFAELKKDIWKEDMVESWRQVLNDLENVTSSVIEQGSQSVPQVPYLSLKDGLAEYKSKVKSAGCAIIRGAVPEEDALEWDRDTRAYIAANTDKVRGSPANSTVFYELYQSPAQIRARSHPNIVESHRRLLTSLFHASDSTEVSLHTPISYFDRLRIRPPGPSQFTLGPHMDGGGIERWEDPQYRSVYAQIFNGGNAWRGYDPWDLTERLGARQDLYDAPSQCSILRPLQGWLSLSHTGPREGTLKVLPFINEATAYIMLRPFFKPTAAAGRAAGEKVPLDFGNWEPALGWPDFPGAVPGKAQVLTSTTHPHLRLDEGALVSIPEVHPGDQVFWHMDLVHAVEAEHSGARDSVVFYIPAAAYTVENAGYLRSQLKTFAAGLSSPDFPGGPGEAGFVGRVTPEDVVGAEARKVFGLEEWTV</sequence>
<dbReference type="PANTHER" id="PTHR30613">
    <property type="entry name" value="UNCHARACTERIZED PROTEIN YBIU-RELATED"/>
    <property type="match status" value="1"/>
</dbReference>
<keyword evidence="2" id="KW-1185">Reference proteome</keyword>
<proteinExistence type="predicted"/>
<feature type="non-terminal residue" evidence="1">
    <location>
        <position position="1"/>
    </location>
</feature>
<feature type="non-terminal residue" evidence="1">
    <location>
        <position position="440"/>
    </location>
</feature>
<dbReference type="AlphaFoldDB" id="A0A0C3S4Z2"/>
<dbReference type="SUPFAM" id="SSF51197">
    <property type="entry name" value="Clavaminate synthase-like"/>
    <property type="match status" value="1"/>
</dbReference>
<protein>
    <recommendedName>
        <fullName evidence="3">DUF1479-domain-containing protein</fullName>
    </recommendedName>
</protein>
<organism evidence="1 2">
    <name type="scientific">Phlebiopsis gigantea (strain 11061_1 CR5-6)</name>
    <name type="common">White-rot fungus</name>
    <name type="synonym">Peniophora gigantea</name>
    <dbReference type="NCBI Taxonomy" id="745531"/>
    <lineage>
        <taxon>Eukaryota</taxon>
        <taxon>Fungi</taxon>
        <taxon>Dikarya</taxon>
        <taxon>Basidiomycota</taxon>
        <taxon>Agaricomycotina</taxon>
        <taxon>Agaricomycetes</taxon>
        <taxon>Polyporales</taxon>
        <taxon>Phanerochaetaceae</taxon>
        <taxon>Phlebiopsis</taxon>
    </lineage>
</organism>
<dbReference type="PANTHER" id="PTHR30613:SF1">
    <property type="entry name" value="DUF1479 DOMAIN PROTEIN (AFU_ORTHOLOGUE AFUA_5G09280)"/>
    <property type="match status" value="1"/>
</dbReference>
<dbReference type="Proteomes" id="UP000053257">
    <property type="component" value="Unassembled WGS sequence"/>
</dbReference>
<dbReference type="Gene3D" id="2.60.120.330">
    <property type="entry name" value="B-lactam Antibiotic, Isopenicillin N Synthase, Chain"/>
    <property type="match status" value="1"/>
</dbReference>
<dbReference type="STRING" id="745531.A0A0C3S4Z2"/>
<gene>
    <name evidence="1" type="ORF">PHLGIDRAFT_47251</name>
</gene>
<dbReference type="EMBL" id="KN840449">
    <property type="protein sequence ID" value="KIP10961.1"/>
    <property type="molecule type" value="Genomic_DNA"/>
</dbReference>
<evidence type="ECO:0008006" key="3">
    <source>
        <dbReference type="Google" id="ProtNLM"/>
    </source>
</evidence>
<name>A0A0C3S4Z2_PHLG1</name>